<dbReference type="SUPFAM" id="SSF53686">
    <property type="entry name" value="Tryptophan synthase beta subunit-like PLP-dependent enzymes"/>
    <property type="match status" value="1"/>
</dbReference>
<evidence type="ECO:0000313" key="5">
    <source>
        <dbReference type="EMBL" id="EHY91289.1"/>
    </source>
</evidence>
<name>H8G612_9PSEU</name>
<keyword evidence="2" id="KW-0663">Pyridoxal phosphate</keyword>
<accession>H8G612</accession>
<dbReference type="InterPro" id="IPR050147">
    <property type="entry name" value="Ser/Thr_Dehydratase"/>
</dbReference>
<dbReference type="Gene3D" id="3.40.50.1100">
    <property type="match status" value="1"/>
</dbReference>
<dbReference type="InterPro" id="IPR036052">
    <property type="entry name" value="TrpB-like_PALP_sf"/>
</dbReference>
<dbReference type="Proteomes" id="UP000004705">
    <property type="component" value="Chromosome"/>
</dbReference>
<dbReference type="OrthoDB" id="4408011at2"/>
<evidence type="ECO:0000256" key="1">
    <source>
        <dbReference type="ARBA" id="ARBA00001933"/>
    </source>
</evidence>
<reference evidence="5 6" key="1">
    <citation type="journal article" date="2012" name="Stand. Genomic Sci.">
        <title>Genome sequence of the soil bacterium Saccharomonospora azurea type strain (NA-128(T)).</title>
        <authorList>
            <person name="Klenk H.P."/>
            <person name="Held B."/>
            <person name="Lucas S."/>
            <person name="Lapidus A."/>
            <person name="Copeland A."/>
            <person name="Hammon N."/>
            <person name="Pitluck S."/>
            <person name="Goodwin L.A."/>
            <person name="Han C."/>
            <person name="Tapia R."/>
            <person name="Brambilla E.M."/>
            <person name="Potter G."/>
            <person name="Land M."/>
            <person name="Ivanova N."/>
            <person name="Rohde M."/>
            <person name="Goker M."/>
            <person name="Detter J.C."/>
            <person name="Kyrpides N.C."/>
            <person name="Woyke T."/>
        </authorList>
    </citation>
    <scope>NUCLEOTIDE SEQUENCE [LARGE SCALE GENOMIC DNA]</scope>
    <source>
        <strain evidence="5 6">NA-128</strain>
    </source>
</reference>
<dbReference type="GO" id="GO:0004794">
    <property type="term" value="F:threonine deaminase activity"/>
    <property type="evidence" value="ECO:0007669"/>
    <property type="project" value="TreeGrafter"/>
</dbReference>
<keyword evidence="6" id="KW-1185">Reference proteome</keyword>
<dbReference type="GO" id="GO:0006565">
    <property type="term" value="P:L-serine catabolic process"/>
    <property type="evidence" value="ECO:0007669"/>
    <property type="project" value="TreeGrafter"/>
</dbReference>
<dbReference type="AlphaFoldDB" id="H8G612"/>
<evidence type="ECO:0000256" key="2">
    <source>
        <dbReference type="ARBA" id="ARBA00022898"/>
    </source>
</evidence>
<gene>
    <name evidence="5" type="ORF">SacazDRAFT_04452</name>
</gene>
<dbReference type="GO" id="GO:0003941">
    <property type="term" value="F:L-serine ammonia-lyase activity"/>
    <property type="evidence" value="ECO:0007669"/>
    <property type="project" value="TreeGrafter"/>
</dbReference>
<protein>
    <submittedName>
        <fullName evidence="5">Pyridoxal-phosphate dependent enzyme</fullName>
    </submittedName>
</protein>
<feature type="domain" description="Tryptophan synthase beta chain-like PALP" evidence="4">
    <location>
        <begin position="39"/>
        <end position="228"/>
    </location>
</feature>
<proteinExistence type="predicted"/>
<organism evidence="5 6">
    <name type="scientific">Saccharomonospora azurea NA-128</name>
    <dbReference type="NCBI Taxonomy" id="882081"/>
    <lineage>
        <taxon>Bacteria</taxon>
        <taxon>Bacillati</taxon>
        <taxon>Actinomycetota</taxon>
        <taxon>Actinomycetes</taxon>
        <taxon>Pseudonocardiales</taxon>
        <taxon>Pseudonocardiaceae</taxon>
        <taxon>Saccharomonospora</taxon>
    </lineage>
</organism>
<evidence type="ECO:0000256" key="3">
    <source>
        <dbReference type="ARBA" id="ARBA00023239"/>
    </source>
</evidence>
<dbReference type="HOGENOM" id="CLU_021152_4_2_11"/>
<dbReference type="RefSeq" id="WP_005445220.1">
    <property type="nucleotide sequence ID" value="NZ_CM001466.1"/>
</dbReference>
<keyword evidence="3" id="KW-0456">Lyase</keyword>
<dbReference type="Pfam" id="PF00291">
    <property type="entry name" value="PALP"/>
    <property type="match status" value="1"/>
</dbReference>
<comment type="cofactor">
    <cofactor evidence="1">
        <name>pyridoxal 5'-phosphate</name>
        <dbReference type="ChEBI" id="CHEBI:597326"/>
    </cofactor>
</comment>
<dbReference type="GO" id="GO:0009097">
    <property type="term" value="P:isoleucine biosynthetic process"/>
    <property type="evidence" value="ECO:0007669"/>
    <property type="project" value="TreeGrafter"/>
</dbReference>
<dbReference type="GO" id="GO:0006567">
    <property type="term" value="P:L-threonine catabolic process"/>
    <property type="evidence" value="ECO:0007669"/>
    <property type="project" value="TreeGrafter"/>
</dbReference>
<dbReference type="EMBL" id="CM001466">
    <property type="protein sequence ID" value="EHY91289.1"/>
    <property type="molecule type" value="Genomic_DNA"/>
</dbReference>
<dbReference type="PANTHER" id="PTHR48078">
    <property type="entry name" value="THREONINE DEHYDRATASE, MITOCHONDRIAL-RELATED"/>
    <property type="match status" value="1"/>
</dbReference>
<evidence type="ECO:0000259" key="4">
    <source>
        <dbReference type="Pfam" id="PF00291"/>
    </source>
</evidence>
<dbReference type="InterPro" id="IPR001926">
    <property type="entry name" value="TrpB-like_PALP"/>
</dbReference>
<dbReference type="PANTHER" id="PTHR48078:SF6">
    <property type="entry name" value="L-THREONINE DEHYDRATASE CATABOLIC TDCB"/>
    <property type="match status" value="1"/>
</dbReference>
<sequence length="241" mass="24480">MTHRVVRTPSPDDVDKAADIVSSVLSPTSVLDGGCRFDVTLVQHGAGYDEAEAHALKLARRGARYVSPYNDPDVIAGQGTLGKELDAQCPGPLTVVCTVGGGGLASGLGLWAATRDDVRVVGVEPEAAPAVAAAVRAGHPVPLDLGETVADGITANLEPGSVTIDLVARHIDRLLTVTEDEIAEAVRHLVRAHGIVAEGAGAAAYAAVLAGKVDTGGEDGRVVAVVSGRNIALGTLARLLA</sequence>
<evidence type="ECO:0000313" key="6">
    <source>
        <dbReference type="Proteomes" id="UP000004705"/>
    </source>
</evidence>